<dbReference type="GO" id="GO:0005524">
    <property type="term" value="F:ATP binding"/>
    <property type="evidence" value="ECO:0007669"/>
    <property type="project" value="UniProtKB-KW"/>
</dbReference>
<dbReference type="SMART" id="SM00382">
    <property type="entry name" value="AAA"/>
    <property type="match status" value="1"/>
</dbReference>
<accession>A0A383EPG7</accession>
<evidence type="ECO:0000259" key="4">
    <source>
        <dbReference type="PROSITE" id="PS50893"/>
    </source>
</evidence>
<dbReference type="PROSITE" id="PS50893">
    <property type="entry name" value="ABC_TRANSPORTER_2"/>
    <property type="match status" value="1"/>
</dbReference>
<evidence type="ECO:0000256" key="2">
    <source>
        <dbReference type="ARBA" id="ARBA00022741"/>
    </source>
</evidence>
<dbReference type="PROSITE" id="PS00211">
    <property type="entry name" value="ABC_TRANSPORTER_1"/>
    <property type="match status" value="1"/>
</dbReference>
<dbReference type="InterPro" id="IPR027417">
    <property type="entry name" value="P-loop_NTPase"/>
</dbReference>
<dbReference type="InterPro" id="IPR003439">
    <property type="entry name" value="ABC_transporter-like_ATP-bd"/>
</dbReference>
<dbReference type="Pfam" id="PF00005">
    <property type="entry name" value="ABC_tran"/>
    <property type="match status" value="1"/>
</dbReference>
<dbReference type="GO" id="GO:0005886">
    <property type="term" value="C:plasma membrane"/>
    <property type="evidence" value="ECO:0007669"/>
    <property type="project" value="TreeGrafter"/>
</dbReference>
<reference evidence="5" key="1">
    <citation type="submission" date="2018-05" db="EMBL/GenBank/DDBJ databases">
        <authorList>
            <person name="Lanie J.A."/>
            <person name="Ng W.-L."/>
            <person name="Kazmierczak K.M."/>
            <person name="Andrzejewski T.M."/>
            <person name="Davidsen T.M."/>
            <person name="Wayne K.J."/>
            <person name="Tettelin H."/>
            <person name="Glass J.I."/>
            <person name="Rusch D."/>
            <person name="Podicherti R."/>
            <person name="Tsui H.-C.T."/>
            <person name="Winkler M.E."/>
        </authorList>
    </citation>
    <scope>NUCLEOTIDE SEQUENCE</scope>
</reference>
<sequence length="230" mass="25352">SSGPGMILKTENLSKHFGGLLAVNNIDFELEEGEIRGLIGPNGSGKSTFFNLLTGIYRPEKGSRIWIDGIETTYSEPHQIAALGVARTFQLLRVFAEMTVLENLLVGHHLHVKYGSFSAALGTRTKRDQESSLRDEMMELLSFIGLADFAELYASELSVGQRRLLALGRAMAMRPKLLMLDEPAAGLSPVNIDNLLKIILGLKERYGLTVIVVEHILKVVMETCKKVTVL</sequence>
<dbReference type="InterPro" id="IPR051120">
    <property type="entry name" value="ABC_AA/LPS_Transport"/>
</dbReference>
<dbReference type="AlphaFoldDB" id="A0A383EPG7"/>
<dbReference type="CDD" id="cd03219">
    <property type="entry name" value="ABC_Mj1267_LivG_branched"/>
    <property type="match status" value="1"/>
</dbReference>
<feature type="non-terminal residue" evidence="5">
    <location>
        <position position="1"/>
    </location>
</feature>
<feature type="domain" description="ABC transporter" evidence="4">
    <location>
        <begin position="8"/>
        <end position="230"/>
    </location>
</feature>
<dbReference type="SUPFAM" id="SSF52540">
    <property type="entry name" value="P-loop containing nucleoside triphosphate hydrolases"/>
    <property type="match status" value="1"/>
</dbReference>
<organism evidence="5">
    <name type="scientific">marine metagenome</name>
    <dbReference type="NCBI Taxonomy" id="408172"/>
    <lineage>
        <taxon>unclassified sequences</taxon>
        <taxon>metagenomes</taxon>
        <taxon>ecological metagenomes</taxon>
    </lineage>
</organism>
<protein>
    <recommendedName>
        <fullName evidence="4">ABC transporter domain-containing protein</fullName>
    </recommendedName>
</protein>
<dbReference type="PANTHER" id="PTHR45772">
    <property type="entry name" value="CONSERVED COMPONENT OF ABC TRANSPORTER FOR NATURAL AMINO ACIDS-RELATED"/>
    <property type="match status" value="1"/>
</dbReference>
<keyword evidence="3" id="KW-0067">ATP-binding</keyword>
<proteinExistence type="predicted"/>
<keyword evidence="1" id="KW-0813">Transport</keyword>
<evidence type="ECO:0000313" key="5">
    <source>
        <dbReference type="EMBL" id="SVE58509.1"/>
    </source>
</evidence>
<dbReference type="EMBL" id="UINC01227568">
    <property type="protein sequence ID" value="SVE58509.1"/>
    <property type="molecule type" value="Genomic_DNA"/>
</dbReference>
<dbReference type="GO" id="GO:0016887">
    <property type="term" value="F:ATP hydrolysis activity"/>
    <property type="evidence" value="ECO:0007669"/>
    <property type="project" value="InterPro"/>
</dbReference>
<name>A0A383EPG7_9ZZZZ</name>
<evidence type="ECO:0000256" key="3">
    <source>
        <dbReference type="ARBA" id="ARBA00022840"/>
    </source>
</evidence>
<feature type="non-terminal residue" evidence="5">
    <location>
        <position position="230"/>
    </location>
</feature>
<dbReference type="Gene3D" id="3.40.50.300">
    <property type="entry name" value="P-loop containing nucleotide triphosphate hydrolases"/>
    <property type="match status" value="1"/>
</dbReference>
<evidence type="ECO:0000256" key="1">
    <source>
        <dbReference type="ARBA" id="ARBA00022448"/>
    </source>
</evidence>
<keyword evidence="2" id="KW-0547">Nucleotide-binding</keyword>
<dbReference type="InterPro" id="IPR003593">
    <property type="entry name" value="AAA+_ATPase"/>
</dbReference>
<gene>
    <name evidence="5" type="ORF">METZ01_LOCUS511363</name>
</gene>
<dbReference type="InterPro" id="IPR017871">
    <property type="entry name" value="ABC_transporter-like_CS"/>
</dbReference>
<dbReference type="PANTHER" id="PTHR45772:SF9">
    <property type="entry name" value="CONSERVED COMPONENT OF ABC TRANSPORTER FOR NATURAL AMINO ACIDS"/>
    <property type="match status" value="1"/>
</dbReference>